<feature type="domain" description="Heterokaryon incompatibility" evidence="2">
    <location>
        <begin position="289"/>
        <end position="376"/>
    </location>
</feature>
<organism evidence="3 4">
    <name type="scientific">Moniliophthora roreri</name>
    <name type="common">Frosty pod rot fungus</name>
    <name type="synonym">Monilia roreri</name>
    <dbReference type="NCBI Taxonomy" id="221103"/>
    <lineage>
        <taxon>Eukaryota</taxon>
        <taxon>Fungi</taxon>
        <taxon>Dikarya</taxon>
        <taxon>Basidiomycota</taxon>
        <taxon>Agaricomycotina</taxon>
        <taxon>Agaricomycetes</taxon>
        <taxon>Agaricomycetidae</taxon>
        <taxon>Agaricales</taxon>
        <taxon>Marasmiineae</taxon>
        <taxon>Marasmiaceae</taxon>
        <taxon>Moniliophthora</taxon>
    </lineage>
</organism>
<evidence type="ECO:0000256" key="1">
    <source>
        <dbReference type="SAM" id="SignalP"/>
    </source>
</evidence>
<feature type="chain" id="PRO_5006901412" description="Heterokaryon incompatibility domain-containing protein" evidence="1">
    <location>
        <begin position="30"/>
        <end position="825"/>
    </location>
</feature>
<dbReference type="eggNOG" id="ENOG502RYNU">
    <property type="taxonomic scope" value="Eukaryota"/>
</dbReference>
<dbReference type="AlphaFoldDB" id="A0A0W0F3B7"/>
<proteinExistence type="predicted"/>
<dbReference type="PANTHER" id="PTHR33112:SF16">
    <property type="entry name" value="HETEROKARYON INCOMPATIBILITY DOMAIN-CONTAINING PROTEIN"/>
    <property type="match status" value="1"/>
</dbReference>
<reference evidence="3 4" key="1">
    <citation type="submission" date="2015-12" db="EMBL/GenBank/DDBJ databases">
        <title>Draft genome sequence of Moniliophthora roreri, the causal agent of frosty pod rot of cacao.</title>
        <authorList>
            <person name="Aime M.C."/>
            <person name="Diaz-Valderrama J.R."/>
            <person name="Kijpornyongpan T."/>
            <person name="Phillips-Mora W."/>
        </authorList>
    </citation>
    <scope>NUCLEOTIDE SEQUENCE [LARGE SCALE GENOMIC DNA]</scope>
    <source>
        <strain evidence="3 4">MCA 2952</strain>
    </source>
</reference>
<dbReference type="EMBL" id="LATX01002362">
    <property type="protein sequence ID" value="KTB30799.1"/>
    <property type="molecule type" value="Genomic_DNA"/>
</dbReference>
<dbReference type="Proteomes" id="UP000054988">
    <property type="component" value="Unassembled WGS sequence"/>
</dbReference>
<keyword evidence="1" id="KW-0732">Signal</keyword>
<name>A0A0W0F3B7_MONRR</name>
<feature type="signal peptide" evidence="1">
    <location>
        <begin position="1"/>
        <end position="29"/>
    </location>
</feature>
<evidence type="ECO:0000313" key="3">
    <source>
        <dbReference type="EMBL" id="KTB30799.1"/>
    </source>
</evidence>
<dbReference type="PANTHER" id="PTHR33112">
    <property type="entry name" value="DOMAIN PROTEIN, PUTATIVE-RELATED"/>
    <property type="match status" value="1"/>
</dbReference>
<evidence type="ECO:0000259" key="2">
    <source>
        <dbReference type="Pfam" id="PF06985"/>
    </source>
</evidence>
<gene>
    <name evidence="3" type="ORF">WG66_16574</name>
</gene>
<evidence type="ECO:0000313" key="4">
    <source>
        <dbReference type="Proteomes" id="UP000054988"/>
    </source>
</evidence>
<dbReference type="InterPro" id="IPR010730">
    <property type="entry name" value="HET"/>
</dbReference>
<protein>
    <recommendedName>
        <fullName evidence="2">Heterokaryon incompatibility domain-containing protein</fullName>
    </recommendedName>
</protein>
<comment type="caution">
    <text evidence="3">The sequence shown here is derived from an EMBL/GenBank/DDBJ whole genome shotgun (WGS) entry which is preliminary data.</text>
</comment>
<sequence length="825" mass="91879">MSIAARNPRGHSSPLQLCMFLNLALRTVSHGCVRLYQAILSNLLPQLLRIMQTGSALTTTPEPLVDEDLIQVFTAAEALSGSHQDVSSLPHLDVILLDVVNCLNAMSVQSSDLISGLCDSIEAIRLLLNAYHSNLLRASVIPGHRGVPEQSTQPNFVVELLEELLSCIKRIIVSVQRCRNPPKNRYLGKTPLDNLQDSKQEIELCLDNFQVRLNVVDASSLDGNTAGEQTHLLPKPIYTERLSARESSDLPLEIMKNATPARCRLVDCAQLITGILCIQEFVHFPLVPYATISYVWRGNSVSNSYRAAEFSVAGAEEADPIGVDVLHDACTAALASGASYLWIDRLCIMQTNKVDKDWQIREMYYMYRSCITCIVLPGGLRRLVPLDEETGWIHRGWTLQEALAPPVVVVLFAWKLGSCKARSGDSDVEEFQVVVQNRSAMASLSLLLDGCTTGYLSIELNNRSTMVEAKLFSAQAFNHSYSDKPFWRPTRRIMAPNISALAIAMSSEMSVDEKQWAIWQSALMRTSSRPVDMIYSIMGLFGVTLDTSAFHQNDRIGATIALAQKILERGGRANWLGVSFHVEPCPQLSTFPTFPRTRVSGKALVRVGEGQYREVSELMESEYPVAMALVPMPLGSMDNEGYLTFEAKAKRILPSPSSTSLQENPAEPSHITALDGSTWKVCANTEDVNSEREETWIVLLGFFSGYFPGATPAINDKNIRALLVERHEQGKLHIKSYFMLSSQCRKWVQTWSENSFCVGGPHIQRGNNRTEEPDEDITEITVVNEELLASSPNSNRPIATLKDQMERKARWAIPQNDLERHQREV</sequence>
<dbReference type="Pfam" id="PF06985">
    <property type="entry name" value="HET"/>
    <property type="match status" value="1"/>
</dbReference>
<accession>A0A0W0F3B7</accession>